<protein>
    <submittedName>
        <fullName evidence="3">Uncharacterized protein</fullName>
    </submittedName>
</protein>
<evidence type="ECO:0000256" key="2">
    <source>
        <dbReference type="SAM" id="Phobius"/>
    </source>
</evidence>
<keyword evidence="2" id="KW-0472">Membrane</keyword>
<evidence type="ECO:0000313" key="3">
    <source>
        <dbReference type="EMBL" id="KAK0435556.1"/>
    </source>
</evidence>
<reference evidence="3" key="1">
    <citation type="submission" date="2023-06" db="EMBL/GenBank/DDBJ databases">
        <authorList>
            <consortium name="Lawrence Berkeley National Laboratory"/>
            <person name="Ahrendt S."/>
            <person name="Sahu N."/>
            <person name="Indic B."/>
            <person name="Wong-Bajracharya J."/>
            <person name="Merenyi Z."/>
            <person name="Ke H.-M."/>
            <person name="Monk M."/>
            <person name="Kocsube S."/>
            <person name="Drula E."/>
            <person name="Lipzen A."/>
            <person name="Balint B."/>
            <person name="Henrissat B."/>
            <person name="Andreopoulos B."/>
            <person name="Martin F.M."/>
            <person name="Harder C.B."/>
            <person name="Rigling D."/>
            <person name="Ford K.L."/>
            <person name="Foster G.D."/>
            <person name="Pangilinan J."/>
            <person name="Papanicolaou A."/>
            <person name="Barry K."/>
            <person name="LaButti K."/>
            <person name="Viragh M."/>
            <person name="Koriabine M."/>
            <person name="Yan M."/>
            <person name="Riley R."/>
            <person name="Champramary S."/>
            <person name="Plett K.L."/>
            <person name="Tsai I.J."/>
            <person name="Slot J."/>
            <person name="Sipos G."/>
            <person name="Plett J."/>
            <person name="Nagy L.G."/>
            <person name="Grigoriev I.V."/>
        </authorList>
    </citation>
    <scope>NUCLEOTIDE SEQUENCE</scope>
    <source>
        <strain evidence="3">FPL87.14</strain>
    </source>
</reference>
<accession>A0AA39MHZ9</accession>
<evidence type="ECO:0000256" key="1">
    <source>
        <dbReference type="SAM" id="MobiDB-lite"/>
    </source>
</evidence>
<feature type="region of interest" description="Disordered" evidence="1">
    <location>
        <begin position="50"/>
        <end position="70"/>
    </location>
</feature>
<keyword evidence="2" id="KW-1133">Transmembrane helix</keyword>
<sequence length="151" mass="17132">MADLEKSKEWNNMKILQNVPSVFLGLATSLRYALKTLLLFPWATRSMRVGRQHERRPSAEPAGDSGDDLGTRSVERHWELVLRVRRPVNAVVDSMGSPMVYLRIHFSAVHPQQRHDDRSCRPFSAGTWQRGYWLGLWLELAVAPPAAGDAL</sequence>
<dbReference type="Proteomes" id="UP001175226">
    <property type="component" value="Unassembled WGS sequence"/>
</dbReference>
<comment type="caution">
    <text evidence="3">The sequence shown here is derived from an EMBL/GenBank/DDBJ whole genome shotgun (WGS) entry which is preliminary data.</text>
</comment>
<dbReference type="AlphaFoldDB" id="A0AA39MHZ9"/>
<evidence type="ECO:0000313" key="4">
    <source>
        <dbReference type="Proteomes" id="UP001175226"/>
    </source>
</evidence>
<keyword evidence="2" id="KW-0812">Transmembrane</keyword>
<keyword evidence="4" id="KW-1185">Reference proteome</keyword>
<name>A0AA39MHZ9_9AGAR</name>
<gene>
    <name evidence="3" type="ORF">EV421DRAFT_1231394</name>
</gene>
<proteinExistence type="predicted"/>
<organism evidence="3 4">
    <name type="scientific">Armillaria borealis</name>
    <dbReference type="NCBI Taxonomy" id="47425"/>
    <lineage>
        <taxon>Eukaryota</taxon>
        <taxon>Fungi</taxon>
        <taxon>Dikarya</taxon>
        <taxon>Basidiomycota</taxon>
        <taxon>Agaricomycotina</taxon>
        <taxon>Agaricomycetes</taxon>
        <taxon>Agaricomycetidae</taxon>
        <taxon>Agaricales</taxon>
        <taxon>Marasmiineae</taxon>
        <taxon>Physalacriaceae</taxon>
        <taxon>Armillaria</taxon>
    </lineage>
</organism>
<dbReference type="EMBL" id="JAUEPT010000062">
    <property type="protein sequence ID" value="KAK0435556.1"/>
    <property type="molecule type" value="Genomic_DNA"/>
</dbReference>
<feature type="transmembrane region" description="Helical" evidence="2">
    <location>
        <begin position="20"/>
        <end position="43"/>
    </location>
</feature>